<proteinExistence type="predicted"/>
<name>A0AA97FE03_9EURY</name>
<dbReference type="GeneID" id="85230283"/>
<sequence length="73" mass="8399">MADSEIKKWNRKKALAKQAKETKKNTVPIIIPKDVTYRQDQIKTILKKSGVRAPWNLPVRELYAVRAIRLGAI</sequence>
<dbReference type="KEGG" id="mefw:F1737_08925"/>
<keyword evidence="2" id="KW-1185">Reference proteome</keyword>
<evidence type="ECO:0000313" key="1">
    <source>
        <dbReference type="EMBL" id="WOF16802.1"/>
    </source>
</evidence>
<dbReference type="Proteomes" id="UP001301797">
    <property type="component" value="Chromosome"/>
</dbReference>
<accession>A0AA97FE03</accession>
<reference evidence="1 2" key="1">
    <citation type="submission" date="2019-09" db="EMBL/GenBank/DDBJ databases">
        <title>The complete genome of Methanoplanus sp. FWC-SCC4.</title>
        <authorList>
            <person name="Chen S.-C."/>
            <person name="Zhou Y.-Z."/>
            <person name="Lai M.-C."/>
        </authorList>
    </citation>
    <scope>NUCLEOTIDE SEQUENCE [LARGE SCALE GENOMIC DNA]</scope>
    <source>
        <strain evidence="1 2">FWC-SCC4</strain>
    </source>
</reference>
<protein>
    <submittedName>
        <fullName evidence="1">Uncharacterized protein</fullName>
    </submittedName>
</protein>
<dbReference type="EMBL" id="CP043875">
    <property type="protein sequence ID" value="WOF16802.1"/>
    <property type="molecule type" value="Genomic_DNA"/>
</dbReference>
<dbReference type="RefSeq" id="WP_317136234.1">
    <property type="nucleotide sequence ID" value="NZ_CP043875.1"/>
</dbReference>
<dbReference type="AlphaFoldDB" id="A0AA97FE03"/>
<evidence type="ECO:0000313" key="2">
    <source>
        <dbReference type="Proteomes" id="UP001301797"/>
    </source>
</evidence>
<organism evidence="1 2">
    <name type="scientific">Methanochimaera problematica</name>
    <dbReference type="NCBI Taxonomy" id="2609417"/>
    <lineage>
        <taxon>Archaea</taxon>
        <taxon>Methanobacteriati</taxon>
        <taxon>Methanobacteriota</taxon>
        <taxon>Stenosarchaea group</taxon>
        <taxon>Methanomicrobia</taxon>
        <taxon>Methanomicrobiales</taxon>
        <taxon>Methanomicrobiaceae</taxon>
        <taxon>Methanochimaera</taxon>
    </lineage>
</organism>
<gene>
    <name evidence="1" type="ORF">F1737_08925</name>
</gene>